<sequence length="174" mass="19786">MMSYLLLEKHILQPISSVLQRELSACFYHDVFDTESLSTNGQGVDIIAQQVELIFAGGQTLFIGWEGVRGWFPYTLGVSHESYCSSSERFVPNSTLWQQLIGRRLTGFDVFGYSGTRPHLLLFSFEGIEVAIANCYFESDFVPREPAGDDVWILLNSESIQFFIKKLDLKKLEV</sequence>
<gene>
    <name evidence="1" type="ORF">HW554_02835</name>
</gene>
<name>A0A7Y7PLR9_9BACT</name>
<dbReference type="EMBL" id="JABKAU010000003">
    <property type="protein sequence ID" value="NVO30131.1"/>
    <property type="molecule type" value="Genomic_DNA"/>
</dbReference>
<organism evidence="1 2">
    <name type="scientific">Hymenobacter lapidiphilus</name>
    <dbReference type="NCBI Taxonomy" id="2608003"/>
    <lineage>
        <taxon>Bacteria</taxon>
        <taxon>Pseudomonadati</taxon>
        <taxon>Bacteroidota</taxon>
        <taxon>Cytophagia</taxon>
        <taxon>Cytophagales</taxon>
        <taxon>Hymenobacteraceae</taxon>
        <taxon>Hymenobacter</taxon>
    </lineage>
</organism>
<dbReference type="Proteomes" id="UP000565521">
    <property type="component" value="Unassembled WGS sequence"/>
</dbReference>
<dbReference type="RefSeq" id="WP_176906830.1">
    <property type="nucleotide sequence ID" value="NZ_JABKAU010000003.1"/>
</dbReference>
<dbReference type="AlphaFoldDB" id="A0A7Y7PLR9"/>
<proteinExistence type="predicted"/>
<reference evidence="1 2" key="1">
    <citation type="submission" date="2020-05" db="EMBL/GenBank/DDBJ databases">
        <title>Hymenobacter terrestris sp. nov. and Hymenobacter lapidiphilus sp. nov., isolated from regoliths in Antarctica.</title>
        <authorList>
            <person name="Sedlacek I."/>
            <person name="Pantucek R."/>
            <person name="Zeman M."/>
            <person name="Holochova P."/>
            <person name="Kralova S."/>
            <person name="Stankova E."/>
            <person name="Sedo O."/>
            <person name="Micenkova L."/>
            <person name="Svec P."/>
            <person name="Gupta V."/>
            <person name="Sood U."/>
            <person name="Korpole U.S."/>
            <person name="Lal R."/>
        </authorList>
    </citation>
    <scope>NUCLEOTIDE SEQUENCE [LARGE SCALE GENOMIC DNA]</scope>
    <source>
        <strain evidence="1 2">P5342</strain>
    </source>
</reference>
<keyword evidence="2" id="KW-1185">Reference proteome</keyword>
<accession>A0A7Y7PLR9</accession>
<protein>
    <submittedName>
        <fullName evidence="1">Uncharacterized protein</fullName>
    </submittedName>
</protein>
<evidence type="ECO:0000313" key="2">
    <source>
        <dbReference type="Proteomes" id="UP000565521"/>
    </source>
</evidence>
<comment type="caution">
    <text evidence="1">The sequence shown here is derived from an EMBL/GenBank/DDBJ whole genome shotgun (WGS) entry which is preliminary data.</text>
</comment>
<evidence type="ECO:0000313" key="1">
    <source>
        <dbReference type="EMBL" id="NVO30131.1"/>
    </source>
</evidence>